<protein>
    <submittedName>
        <fullName evidence="1">Uncharacterized protein</fullName>
    </submittedName>
</protein>
<sequence length="291" mass="33666">MGILAVDDIDTIGKIDLLSDHPIKENIIDDSLSRLFDLSYISKNHDEDSNWIESIRSKVGSCIEKYNSFANRFNKSIANKVYANQALHRWYNTFSYKSNYETKYYESIESIESINKCDGEKTSLNNGLLGVDFINLALAMNSNINVRDAMLIAILDCYHEWYDYDSLCAVAFEPHTKSVSEYLHKCLEDKFIRYTHKPDMLMVSNVIDTLTAMAYIMRDAREFTTHIYALIAYLSWWFRFGNVEYYTNLALSVCSDCSMARIVQSAYRNGVEAPWLKEYDKDKGLCLTSRI</sequence>
<reference evidence="1 2" key="1">
    <citation type="submission" date="2016-02" db="EMBL/GenBank/DDBJ databases">
        <authorList>
            <person name="Wen L."/>
            <person name="He K."/>
            <person name="Yang H."/>
        </authorList>
    </citation>
    <scope>NUCLEOTIDE SEQUENCE [LARGE SCALE GENOMIC DNA]</scope>
    <source>
        <strain evidence="1 2">CMW7778B</strain>
    </source>
</reference>
<dbReference type="EMBL" id="LSRC01000019">
    <property type="protein sequence ID" value="KXI17853.1"/>
    <property type="molecule type" value="Genomic_DNA"/>
</dbReference>
<evidence type="ECO:0000313" key="2">
    <source>
        <dbReference type="Proteomes" id="UP000070505"/>
    </source>
</evidence>
<dbReference type="PATRIC" id="fig|2702.101.peg.484"/>
<proteinExistence type="predicted"/>
<dbReference type="RefSeq" id="WP_075523379.1">
    <property type="nucleotide sequence ID" value="NZ_KQ961857.1"/>
</dbReference>
<evidence type="ECO:0000313" key="1">
    <source>
        <dbReference type="EMBL" id="KXI17853.1"/>
    </source>
</evidence>
<dbReference type="Proteomes" id="UP000070505">
    <property type="component" value="Unassembled WGS sequence"/>
</dbReference>
<name>A0A135Z8A6_GARVA</name>
<accession>A0A135Z8A6</accession>
<organism evidence="1 2">
    <name type="scientific">Gardnerella vaginalis</name>
    <dbReference type="NCBI Taxonomy" id="2702"/>
    <lineage>
        <taxon>Bacteria</taxon>
        <taxon>Bacillati</taxon>
        <taxon>Actinomycetota</taxon>
        <taxon>Actinomycetes</taxon>
        <taxon>Bifidobacteriales</taxon>
        <taxon>Bifidobacteriaceae</taxon>
        <taxon>Gardnerella</taxon>
    </lineage>
</organism>
<comment type="caution">
    <text evidence="1">The sequence shown here is derived from an EMBL/GenBank/DDBJ whole genome shotgun (WGS) entry which is preliminary data.</text>
</comment>
<dbReference type="AlphaFoldDB" id="A0A135Z8A6"/>
<gene>
    <name evidence="1" type="ORF">HMPREF3230_00499</name>
</gene>